<dbReference type="OrthoDB" id="5952813at2759"/>
<proteinExistence type="predicted"/>
<feature type="domain" description="Integrase core" evidence="1">
    <location>
        <begin position="56"/>
        <end position="227"/>
    </location>
</feature>
<evidence type="ECO:0000313" key="2">
    <source>
        <dbReference type="EnsemblMetazoa" id="XP_028518690.1"/>
    </source>
</evidence>
<dbReference type="RefSeq" id="XP_028518690.1">
    <property type="nucleotide sequence ID" value="XM_028662889.1"/>
</dbReference>
<name>A0A913YT78_EXADI</name>
<dbReference type="KEGG" id="epa:114576360"/>
<keyword evidence="3" id="KW-1185">Reference proteome</keyword>
<reference evidence="2" key="1">
    <citation type="submission" date="2022-11" db="UniProtKB">
        <authorList>
            <consortium name="EnsemblMetazoa"/>
        </authorList>
    </citation>
    <scope>IDENTIFICATION</scope>
</reference>
<evidence type="ECO:0000259" key="1">
    <source>
        <dbReference type="Pfam" id="PF24764"/>
    </source>
</evidence>
<sequence length="241" mass="28147">MMAGYIYSRYGMKVGQRRLQSSLRRVSPVYHEQRRNDLVRRANPVPYYSPYHGHKLHIDQNEKLKDFGVTHVCFSDGHSSQIVCILTMPIKNPIVIYEGLYRSLLVNKGIWDMVRADHGTEWCLLLFIQDYLKDFRGFKRCEPYYQTRSTDNLPAERKWVEINQRTNYPIKEALIDMQRRLVINMADPIEKFCVSFVSIIVAEVGVAKAVDAWNEHPIEGNRQRIPNTRAELSSPFVPTQT</sequence>
<dbReference type="PANTHER" id="PTHR46791:SF7">
    <property type="entry name" value="INTEGRASE CATALYTIC DOMAIN-CONTAINING PROTEIN"/>
    <property type="match status" value="1"/>
</dbReference>
<organism evidence="2 3">
    <name type="scientific">Exaiptasia diaphana</name>
    <name type="common">Tropical sea anemone</name>
    <name type="synonym">Aiptasia pulchella</name>
    <dbReference type="NCBI Taxonomy" id="2652724"/>
    <lineage>
        <taxon>Eukaryota</taxon>
        <taxon>Metazoa</taxon>
        <taxon>Cnidaria</taxon>
        <taxon>Anthozoa</taxon>
        <taxon>Hexacorallia</taxon>
        <taxon>Actiniaria</taxon>
        <taxon>Aiptasiidae</taxon>
        <taxon>Exaiptasia</taxon>
    </lineage>
</organism>
<dbReference type="Proteomes" id="UP000887567">
    <property type="component" value="Unplaced"/>
</dbReference>
<dbReference type="AlphaFoldDB" id="A0A913YT78"/>
<dbReference type="EnsemblMetazoa" id="XM_028662889.1">
    <property type="protein sequence ID" value="XP_028518690.1"/>
    <property type="gene ID" value="LOC114576360"/>
</dbReference>
<dbReference type="InterPro" id="IPR058913">
    <property type="entry name" value="Integrase_dom_put"/>
</dbReference>
<accession>A0A913YT78</accession>
<evidence type="ECO:0000313" key="3">
    <source>
        <dbReference type="Proteomes" id="UP000887567"/>
    </source>
</evidence>
<dbReference type="PANTHER" id="PTHR46791">
    <property type="entry name" value="EXPRESSED PROTEIN"/>
    <property type="match status" value="1"/>
</dbReference>
<protein>
    <recommendedName>
        <fullName evidence="1">Integrase core domain-containing protein</fullName>
    </recommendedName>
</protein>
<dbReference type="GeneID" id="114576360"/>
<dbReference type="Pfam" id="PF24764">
    <property type="entry name" value="rva_4"/>
    <property type="match status" value="1"/>
</dbReference>